<protein>
    <submittedName>
        <fullName evidence="1">Uncharacterized protein</fullName>
    </submittedName>
</protein>
<name>A0A1W1IH57_9LACT</name>
<organism evidence="1 2">
    <name type="scientific">Trichococcus pasteurii</name>
    <dbReference type="NCBI Taxonomy" id="43064"/>
    <lineage>
        <taxon>Bacteria</taxon>
        <taxon>Bacillati</taxon>
        <taxon>Bacillota</taxon>
        <taxon>Bacilli</taxon>
        <taxon>Lactobacillales</taxon>
        <taxon>Carnobacteriaceae</taxon>
        <taxon>Trichococcus</taxon>
    </lineage>
</organism>
<gene>
    <name evidence="1" type="ORF">TPAS_1945</name>
</gene>
<dbReference type="EMBL" id="FWEY01000005">
    <property type="protein sequence ID" value="SLM52251.1"/>
    <property type="molecule type" value="Genomic_DNA"/>
</dbReference>
<dbReference type="AlphaFoldDB" id="A0A1W1IH57"/>
<keyword evidence="2" id="KW-1185">Reference proteome</keyword>
<sequence length="180" mass="21089">MIYILCAVFVLVFFLPTLFFQRKSKMTKIAGRLKVATLGKTNNIQSAFFYYESIRSQELINDSLFQSTLKDTAALFIYPSQFRIVAQKEYREPLKKIARKIPVVVIGAERLHSDPFGQEILPGSELHETIQAFFCFSNGDDCFFRTTESTYQDQKELYQAIRLMHTMDCYADWEKSFYEY</sequence>
<reference evidence="2" key="1">
    <citation type="submission" date="2016-04" db="EMBL/GenBank/DDBJ databases">
        <authorList>
            <person name="Strepis N."/>
        </authorList>
    </citation>
    <scope>NUCLEOTIDE SEQUENCE [LARGE SCALE GENOMIC DNA]</scope>
</reference>
<dbReference type="Proteomes" id="UP000195985">
    <property type="component" value="Unassembled WGS sequence"/>
</dbReference>
<evidence type="ECO:0000313" key="2">
    <source>
        <dbReference type="Proteomes" id="UP000195985"/>
    </source>
</evidence>
<evidence type="ECO:0000313" key="1">
    <source>
        <dbReference type="EMBL" id="SLM52251.1"/>
    </source>
</evidence>
<accession>A0A1W1IH57</accession>
<proteinExistence type="predicted"/>